<dbReference type="PANTHER" id="PTHR17630:SF44">
    <property type="entry name" value="PROTEIN AIM2"/>
    <property type="match status" value="1"/>
</dbReference>
<dbReference type="Proteomes" id="UP000033647">
    <property type="component" value="Unassembled WGS sequence"/>
</dbReference>
<dbReference type="EMBL" id="LAFY01000297">
    <property type="protein sequence ID" value="KJY01033.1"/>
    <property type="molecule type" value="Genomic_DNA"/>
</dbReference>
<proteinExistence type="predicted"/>
<reference evidence="2 3" key="1">
    <citation type="submission" date="2015-03" db="EMBL/GenBank/DDBJ databases">
        <title>RNA-seq based gene annotation and comparative genomics of four Zymoseptoria species reveal species-specific pathogenicity related genes and transposable element activity.</title>
        <authorList>
            <person name="Grandaubert J."/>
            <person name="Bhattacharyya A."/>
            <person name="Stukenbrock E.H."/>
        </authorList>
    </citation>
    <scope>NUCLEOTIDE SEQUENCE [LARGE SCALE GENOMIC DNA]</scope>
    <source>
        <strain evidence="2 3">Zb18110</strain>
    </source>
</reference>
<keyword evidence="3" id="KW-1185">Reference proteome</keyword>
<comment type="caution">
    <text evidence="2">The sequence shown here is derived from an EMBL/GenBank/DDBJ whole genome shotgun (WGS) entry which is preliminary data.</text>
</comment>
<accession>A0A0F4GVG8</accession>
<dbReference type="OrthoDB" id="1393670at2759"/>
<dbReference type="PANTHER" id="PTHR17630">
    <property type="entry name" value="DIENELACTONE HYDROLASE"/>
    <property type="match status" value="1"/>
</dbReference>
<dbReference type="SUPFAM" id="SSF53474">
    <property type="entry name" value="alpha/beta-Hydrolases"/>
    <property type="match status" value="1"/>
</dbReference>
<dbReference type="Pfam" id="PF01738">
    <property type="entry name" value="DLH"/>
    <property type="match status" value="1"/>
</dbReference>
<evidence type="ECO:0000259" key="1">
    <source>
        <dbReference type="Pfam" id="PF01738"/>
    </source>
</evidence>
<dbReference type="InterPro" id="IPR029058">
    <property type="entry name" value="AB_hydrolase_fold"/>
</dbReference>
<evidence type="ECO:0000313" key="2">
    <source>
        <dbReference type="EMBL" id="KJY01033.1"/>
    </source>
</evidence>
<organism evidence="2 3">
    <name type="scientific">Zymoseptoria brevis</name>
    <dbReference type="NCBI Taxonomy" id="1047168"/>
    <lineage>
        <taxon>Eukaryota</taxon>
        <taxon>Fungi</taxon>
        <taxon>Dikarya</taxon>
        <taxon>Ascomycota</taxon>
        <taxon>Pezizomycotina</taxon>
        <taxon>Dothideomycetes</taxon>
        <taxon>Dothideomycetidae</taxon>
        <taxon>Mycosphaerellales</taxon>
        <taxon>Mycosphaerellaceae</taxon>
        <taxon>Zymoseptoria</taxon>
    </lineage>
</organism>
<dbReference type="InterPro" id="IPR002925">
    <property type="entry name" value="Dienelactn_hydro"/>
</dbReference>
<protein>
    <recommendedName>
        <fullName evidence="1">Dienelactone hydrolase domain-containing protein</fullName>
    </recommendedName>
</protein>
<name>A0A0F4GVG8_9PEZI</name>
<feature type="domain" description="Dienelactone hydrolase" evidence="1">
    <location>
        <begin position="54"/>
        <end position="209"/>
    </location>
</feature>
<dbReference type="GO" id="GO:0016787">
    <property type="term" value="F:hydrolase activity"/>
    <property type="evidence" value="ECO:0007669"/>
    <property type="project" value="InterPro"/>
</dbReference>
<gene>
    <name evidence="2" type="ORF">TI39_contig305g00029</name>
</gene>
<dbReference type="Gene3D" id="3.40.50.1820">
    <property type="entry name" value="alpha/beta hydrolase"/>
    <property type="match status" value="1"/>
</dbReference>
<evidence type="ECO:0000313" key="3">
    <source>
        <dbReference type="Proteomes" id="UP000033647"/>
    </source>
</evidence>
<dbReference type="STRING" id="1047168.A0A0F4GVG8"/>
<sequence>MPPEGKANGHVLFYFADVYGLFTNAQLVMDEFADEFPSLKRRRGDDPVFLHRDGPKTSKPGFDFEAWKAKHTAFADDKVPEWTAEAKKQYGQADTKYACVGYCFGAPYVCNSLADGTCQVGGFAHPAFLKEHHFRNLKAPLFLSCAEIDHTFATESRNQAIDMLREDGREYQLQLFSGVQHGFALRANLNVPYERWVKEQSLKGLTAYFDFWLSQ</sequence>
<dbReference type="AlphaFoldDB" id="A0A0F4GVG8"/>